<feature type="domain" description="MrfA-like Zn-binding" evidence="1">
    <location>
        <begin position="494"/>
        <end position="594"/>
    </location>
</feature>
<dbReference type="NCBIfam" id="NF038324">
    <property type="entry name" value="DrmB_fam"/>
    <property type="match status" value="1"/>
</dbReference>
<reference evidence="2 3" key="1">
    <citation type="submission" date="2020-08" db="EMBL/GenBank/DDBJ databases">
        <title>Fungal Genomes of the International Space Station.</title>
        <authorList>
            <person name="Seuylemezian A."/>
            <person name="Singh N.K."/>
            <person name="Wood J."/>
            <person name="Venkateswaran K."/>
        </authorList>
    </citation>
    <scope>NUCLEOTIDE SEQUENCE [LARGE SCALE GENOMIC DNA]</scope>
    <source>
        <strain evidence="2 3">S/N-304-OC-R4</strain>
    </source>
</reference>
<organism evidence="2 3">
    <name type="scientific">Paenibacillus cucumis</name>
    <name type="common">ex Kampfer et al. 2016</name>
    <dbReference type="NCBI Taxonomy" id="1776858"/>
    <lineage>
        <taxon>Bacteria</taxon>
        <taxon>Bacillati</taxon>
        <taxon>Bacillota</taxon>
        <taxon>Bacilli</taxon>
        <taxon>Bacillales</taxon>
        <taxon>Paenibacillaceae</taxon>
        <taxon>Paenibacillus</taxon>
    </lineage>
</organism>
<dbReference type="Proteomes" id="UP000706031">
    <property type="component" value="Unassembled WGS sequence"/>
</dbReference>
<dbReference type="InterPro" id="IPR018973">
    <property type="entry name" value="MZB"/>
</dbReference>
<keyword evidence="3" id="KW-1185">Reference proteome</keyword>
<protein>
    <submittedName>
        <fullName evidence="2">DUF1998 domain-containing protein</fullName>
    </submittedName>
</protein>
<gene>
    <name evidence="2" type="ORF">H7T88_15695</name>
</gene>
<dbReference type="InterPro" id="IPR047721">
    <property type="entry name" value="DrmB"/>
</dbReference>
<evidence type="ECO:0000313" key="3">
    <source>
        <dbReference type="Proteomes" id="UP000706031"/>
    </source>
</evidence>
<accession>A0ABS7KKL1</accession>
<sequence length="628" mass="71917">MKYPIRRAQLISPFGTGAMSISKNGTSAVCSGLDHWFKNRQGNMDSTDLSQYKIKEWRLERMLGVSHFRLPPDFRKTGNSDNDINRYLTVPFLRFPKWNYCSFCGQMKELEYHQKNKELCKGCEGKGYKNFISQVPFIAMCEKGHLQDFPWREWVHKEKNTSCKKTLYLISTGGEALTSMQVKCECGVKPRMLHSITSVDEDGKTELSRSLCDDGSEFFCQGKRPWLGTDEGEECGCHLRASLRSASNVYFAQVRSAIYIPGNSNKQIVDLLSYFEQSQFLRIITLANRANLSLDEIVKELKEHFLLELNEYSDSDIRRALLAMEAREGNKDDKEQPIDMEVVLREEEYEVLNGEINQEDLRINPVSLDTYKGDIFDVSRYFSNIHLVEKLKETRVLSGFNRVFNDQCSDLEVMKSMLWRNQPSDLTDDWLPAYVVYGEGIFFNFNEDVVREWEQKIQVTDRAHPLILRYRNLVANYRTKEKKITPRFIMAHTFAHLLINQLVFECGYSSSSLRERLYVSDNALNPMCGVLIYTAAGDSDGTMGGLVRMGKPDYLEAVIQKAFINAGWCSADPVCTEIGLQGPNSCNLAACHSCSLIPETACEEFNHFLDRGLVVPLHGVDPRISFFN</sequence>
<dbReference type="RefSeq" id="WP_221789225.1">
    <property type="nucleotide sequence ID" value="NZ_JACLIC010000024.1"/>
</dbReference>
<evidence type="ECO:0000259" key="1">
    <source>
        <dbReference type="Pfam" id="PF09369"/>
    </source>
</evidence>
<dbReference type="EMBL" id="JACLIC010000024">
    <property type="protein sequence ID" value="MBY0204667.1"/>
    <property type="molecule type" value="Genomic_DNA"/>
</dbReference>
<proteinExistence type="predicted"/>
<evidence type="ECO:0000313" key="2">
    <source>
        <dbReference type="EMBL" id="MBY0204667.1"/>
    </source>
</evidence>
<name>A0ABS7KKL1_9BACL</name>
<dbReference type="Pfam" id="PF09369">
    <property type="entry name" value="MZB"/>
    <property type="match status" value="1"/>
</dbReference>
<comment type="caution">
    <text evidence="2">The sequence shown here is derived from an EMBL/GenBank/DDBJ whole genome shotgun (WGS) entry which is preliminary data.</text>
</comment>